<comment type="caution">
    <text evidence="1">The sequence shown here is derived from an EMBL/GenBank/DDBJ whole genome shotgun (WGS) entry which is preliminary data.</text>
</comment>
<protein>
    <submittedName>
        <fullName evidence="1">Uncharacterized protein</fullName>
    </submittedName>
</protein>
<evidence type="ECO:0000313" key="2">
    <source>
        <dbReference type="Proteomes" id="UP000032360"/>
    </source>
</evidence>
<evidence type="ECO:0000313" key="1">
    <source>
        <dbReference type="EMBL" id="KJF18167.1"/>
    </source>
</evidence>
<dbReference type="AlphaFoldDB" id="A0A0D8HK80"/>
<dbReference type="Proteomes" id="UP000032360">
    <property type="component" value="Unassembled WGS sequence"/>
</dbReference>
<reference evidence="1 2" key="1">
    <citation type="submission" date="2015-01" db="EMBL/GenBank/DDBJ databases">
        <title>Draft genome of the acidophilic iron oxidizer Acidithrix ferrooxidans strain Py-F3.</title>
        <authorList>
            <person name="Poehlein A."/>
            <person name="Eisen S."/>
            <person name="Schloemann M."/>
            <person name="Johnson B.D."/>
            <person name="Daniel R."/>
            <person name="Muehling M."/>
        </authorList>
    </citation>
    <scope>NUCLEOTIDE SEQUENCE [LARGE SCALE GENOMIC DNA]</scope>
    <source>
        <strain evidence="1 2">Py-F3</strain>
    </source>
</reference>
<name>A0A0D8HK80_9ACTN</name>
<sequence length="91" mass="10870">MKVILMNKYSTEDVIYNNELQIVESLFAFHPQYFSMIDSRQLDALSRYYLFNKPCPENIFAYRRNLVIHDRLIEQTARETLSKLMQISGMN</sequence>
<proteinExistence type="predicted"/>
<gene>
    <name evidence="1" type="ORF">AXFE_09120</name>
</gene>
<keyword evidence="2" id="KW-1185">Reference proteome</keyword>
<accession>A0A0D8HK80</accession>
<organism evidence="1 2">
    <name type="scientific">Acidithrix ferrooxidans</name>
    <dbReference type="NCBI Taxonomy" id="1280514"/>
    <lineage>
        <taxon>Bacteria</taxon>
        <taxon>Bacillati</taxon>
        <taxon>Actinomycetota</taxon>
        <taxon>Acidimicrobiia</taxon>
        <taxon>Acidimicrobiales</taxon>
        <taxon>Acidimicrobiaceae</taxon>
        <taxon>Acidithrix</taxon>
    </lineage>
</organism>
<dbReference type="EMBL" id="JXYS01000023">
    <property type="protein sequence ID" value="KJF18167.1"/>
    <property type="molecule type" value="Genomic_DNA"/>
</dbReference>